<dbReference type="InParanoid" id="G3ALP8"/>
<keyword evidence="3 7" id="KW-0812">Transmembrane</keyword>
<evidence type="ECO:0000256" key="6">
    <source>
        <dbReference type="SAM" id="MobiDB-lite"/>
    </source>
</evidence>
<evidence type="ECO:0000256" key="3">
    <source>
        <dbReference type="ARBA" id="ARBA00022692"/>
    </source>
</evidence>
<dbReference type="GO" id="GO:0015123">
    <property type="term" value="F:acetate transmembrane transporter activity"/>
    <property type="evidence" value="ECO:0007669"/>
    <property type="project" value="TreeGrafter"/>
</dbReference>
<feature type="transmembrane region" description="Helical" evidence="7">
    <location>
        <begin position="187"/>
        <end position="206"/>
    </location>
</feature>
<gene>
    <name evidence="8" type="ORF">SPAPADRAFT_60627</name>
</gene>
<dbReference type="GO" id="GO:0005886">
    <property type="term" value="C:plasma membrane"/>
    <property type="evidence" value="ECO:0007669"/>
    <property type="project" value="TreeGrafter"/>
</dbReference>
<proteinExistence type="inferred from homology"/>
<comment type="subcellular location">
    <subcellularLocation>
        <location evidence="1">Membrane</location>
        <topology evidence="1">Multi-pass membrane protein</topology>
    </subcellularLocation>
</comment>
<dbReference type="InterPro" id="IPR000791">
    <property type="entry name" value="Gpr1/Fun34/SatP-like"/>
</dbReference>
<dbReference type="OrthoDB" id="3648309at2759"/>
<feature type="transmembrane region" description="Helical" evidence="7">
    <location>
        <begin position="137"/>
        <end position="155"/>
    </location>
</feature>
<dbReference type="RefSeq" id="XP_007374806.1">
    <property type="nucleotide sequence ID" value="XM_007374744.1"/>
</dbReference>
<feature type="transmembrane region" description="Helical" evidence="7">
    <location>
        <begin position="98"/>
        <end position="117"/>
    </location>
</feature>
<dbReference type="PANTHER" id="PTHR31123:SF1">
    <property type="entry name" value="ACCUMULATION OF DYADS PROTEIN 2-RELATED"/>
    <property type="match status" value="1"/>
</dbReference>
<accession>G3ALP8</accession>
<evidence type="ECO:0000313" key="8">
    <source>
        <dbReference type="EMBL" id="EGW33291.1"/>
    </source>
</evidence>
<protein>
    <submittedName>
        <fullName evidence="8">Uncharacterized protein</fullName>
    </submittedName>
</protein>
<dbReference type="EMBL" id="GL996501">
    <property type="protein sequence ID" value="EGW33291.1"/>
    <property type="molecule type" value="Genomic_DNA"/>
</dbReference>
<reference evidence="8 9" key="1">
    <citation type="journal article" date="2011" name="Proc. Natl. Acad. Sci. U.S.A.">
        <title>Comparative genomics of xylose-fermenting fungi for enhanced biofuel production.</title>
        <authorList>
            <person name="Wohlbach D.J."/>
            <person name="Kuo A."/>
            <person name="Sato T.K."/>
            <person name="Potts K.M."/>
            <person name="Salamov A.A."/>
            <person name="LaButti K.M."/>
            <person name="Sun H."/>
            <person name="Clum A."/>
            <person name="Pangilinan J.L."/>
            <person name="Lindquist E.A."/>
            <person name="Lucas S."/>
            <person name="Lapidus A."/>
            <person name="Jin M."/>
            <person name="Gunawan C."/>
            <person name="Balan V."/>
            <person name="Dale B.E."/>
            <person name="Jeffries T.W."/>
            <person name="Zinkel R."/>
            <person name="Barry K.W."/>
            <person name="Grigoriev I.V."/>
            <person name="Gasch A.P."/>
        </authorList>
    </citation>
    <scope>NUCLEOTIDE SEQUENCE [LARGE SCALE GENOMIC DNA]</scope>
    <source>
        <strain evidence="9">NRRL Y-27907 / 11-Y1</strain>
    </source>
</reference>
<keyword evidence="9" id="KW-1185">Reference proteome</keyword>
<dbReference type="InterPro" id="IPR047622">
    <property type="entry name" value="GPR1_FUN34_YAAH"/>
</dbReference>
<dbReference type="OMA" id="ELQEWEY"/>
<feature type="region of interest" description="Disordered" evidence="6">
    <location>
        <begin position="1"/>
        <end position="21"/>
    </location>
</feature>
<organism evidence="9">
    <name type="scientific">Spathaspora passalidarum (strain NRRL Y-27907 / 11-Y1)</name>
    <dbReference type="NCBI Taxonomy" id="619300"/>
    <lineage>
        <taxon>Eukaryota</taxon>
        <taxon>Fungi</taxon>
        <taxon>Dikarya</taxon>
        <taxon>Ascomycota</taxon>
        <taxon>Saccharomycotina</taxon>
        <taxon>Pichiomycetes</taxon>
        <taxon>Debaryomycetaceae</taxon>
        <taxon>Spathaspora</taxon>
    </lineage>
</organism>
<dbReference type="PANTHER" id="PTHR31123">
    <property type="entry name" value="ACCUMULATION OF DYADS PROTEIN 2-RELATED"/>
    <property type="match status" value="1"/>
</dbReference>
<evidence type="ECO:0000313" key="9">
    <source>
        <dbReference type="Proteomes" id="UP000000709"/>
    </source>
</evidence>
<dbReference type="Pfam" id="PF01184">
    <property type="entry name" value="Gpr1_Fun34_YaaH"/>
    <property type="match status" value="1"/>
</dbReference>
<dbReference type="HOGENOM" id="CLU_051062_0_0_1"/>
<evidence type="ECO:0000256" key="1">
    <source>
        <dbReference type="ARBA" id="ARBA00004141"/>
    </source>
</evidence>
<dbReference type="KEGG" id="spaa:SPAPADRAFT_60627"/>
<dbReference type="InterPro" id="IPR051633">
    <property type="entry name" value="AceTr"/>
</dbReference>
<dbReference type="PROSITE" id="PS01114">
    <property type="entry name" value="GPR1_FUN34_YAAH"/>
    <property type="match status" value="1"/>
</dbReference>
<evidence type="ECO:0000256" key="7">
    <source>
        <dbReference type="SAM" id="Phobius"/>
    </source>
</evidence>
<comment type="similarity">
    <text evidence="2">Belongs to the acetate uptake transporter (AceTr) (TC 2.A.96) family.</text>
</comment>
<keyword evidence="5 7" id="KW-0472">Membrane</keyword>
<keyword evidence="4 7" id="KW-1133">Transmembrane helix</keyword>
<feature type="transmembrane region" description="Helical" evidence="7">
    <location>
        <begin position="218"/>
        <end position="235"/>
    </location>
</feature>
<dbReference type="AlphaFoldDB" id="G3ALP8"/>
<sequence length="256" mass="27350">MSNSSMQSKDHSLDTDNDPVHQIQTAGAGNEFVIIGNKKYYRHELMEAFGGSLNPGLAPPPVHKFANPAPLGLCAFGLTTFVLSMVNAQAMGIKIPHAVLGLAAFYGGAVQFLAGIWEMVVGNTFGATALTSYGAFWLSYAAILIPSFGVGAAYEEEPEMKADAVSFFLLGWTIFTFMMTLLTLKSTVFFCALFSCLFITFLLLCIGDFTRTVGITRAGGCVGVVTAILGFYNAFAGTATPQNSYFGAKVIHLTKN</sequence>
<evidence type="ECO:0000256" key="2">
    <source>
        <dbReference type="ARBA" id="ARBA00005587"/>
    </source>
</evidence>
<feature type="transmembrane region" description="Helical" evidence="7">
    <location>
        <begin position="162"/>
        <end position="181"/>
    </location>
</feature>
<evidence type="ECO:0000256" key="5">
    <source>
        <dbReference type="ARBA" id="ARBA00023136"/>
    </source>
</evidence>
<dbReference type="GeneID" id="18873496"/>
<name>G3ALP8_SPAPN</name>
<evidence type="ECO:0000256" key="4">
    <source>
        <dbReference type="ARBA" id="ARBA00022989"/>
    </source>
</evidence>
<dbReference type="eggNOG" id="ENOG502QUJS">
    <property type="taxonomic scope" value="Eukaryota"/>
</dbReference>
<feature type="transmembrane region" description="Helical" evidence="7">
    <location>
        <begin position="65"/>
        <end position="86"/>
    </location>
</feature>
<dbReference type="Proteomes" id="UP000000709">
    <property type="component" value="Unassembled WGS sequence"/>
</dbReference>
<dbReference type="NCBIfam" id="NF038013">
    <property type="entry name" value="AceTr_1"/>
    <property type="match status" value="1"/>
</dbReference>